<dbReference type="Proteomes" id="UP000637239">
    <property type="component" value="Chromosome 2"/>
</dbReference>
<accession>A0A7R7VH99</accession>
<protein>
    <submittedName>
        <fullName evidence="1">Uncharacterized protein</fullName>
    </submittedName>
</protein>
<dbReference type="AlphaFoldDB" id="A0A7R7VH99"/>
<sequence>MKTLDKETNDKLNTCVAKVFAGKFAPDATAEARGEVKTILAGHADILRQVDA</sequence>
<dbReference type="GeneID" id="66979062"/>
<dbReference type="KEGG" id="ache:ACHE_20161S"/>
<evidence type="ECO:0000313" key="2">
    <source>
        <dbReference type="Proteomes" id="UP000637239"/>
    </source>
</evidence>
<name>A0A7R7VH99_ASPCH</name>
<dbReference type="EMBL" id="AP024417">
    <property type="protein sequence ID" value="BCR84703.1"/>
    <property type="molecule type" value="Genomic_DNA"/>
</dbReference>
<proteinExistence type="predicted"/>
<keyword evidence="2" id="KW-1185">Reference proteome</keyword>
<gene>
    <name evidence="1" type="ORF">ACHE_20161S</name>
</gene>
<organism evidence="1 2">
    <name type="scientific">Aspergillus chevalieri</name>
    <name type="common">Eurotium chevalieri</name>
    <dbReference type="NCBI Taxonomy" id="182096"/>
    <lineage>
        <taxon>Eukaryota</taxon>
        <taxon>Fungi</taxon>
        <taxon>Dikarya</taxon>
        <taxon>Ascomycota</taxon>
        <taxon>Pezizomycotina</taxon>
        <taxon>Eurotiomycetes</taxon>
        <taxon>Eurotiomycetidae</taxon>
        <taxon>Eurotiales</taxon>
        <taxon>Aspergillaceae</taxon>
        <taxon>Aspergillus</taxon>
        <taxon>Aspergillus subgen. Aspergillus</taxon>
    </lineage>
</organism>
<dbReference type="RefSeq" id="XP_043133225.1">
    <property type="nucleotide sequence ID" value="XM_043284434.1"/>
</dbReference>
<reference evidence="1" key="1">
    <citation type="submission" date="2021-01" db="EMBL/GenBank/DDBJ databases">
        <authorList>
            <consortium name="Aspergillus chevalieri M1 genome sequencing consortium"/>
            <person name="Kazuki M."/>
            <person name="Futagami T."/>
        </authorList>
    </citation>
    <scope>NUCLEOTIDE SEQUENCE</scope>
    <source>
        <strain evidence="1">M1</strain>
    </source>
</reference>
<evidence type="ECO:0000313" key="1">
    <source>
        <dbReference type="EMBL" id="BCR84703.1"/>
    </source>
</evidence>
<reference evidence="1" key="2">
    <citation type="submission" date="2021-02" db="EMBL/GenBank/DDBJ databases">
        <title>Aspergillus chevalieri M1 genome sequence.</title>
        <authorList>
            <person name="Kadooka C."/>
            <person name="Mori K."/>
            <person name="Futagami T."/>
        </authorList>
    </citation>
    <scope>NUCLEOTIDE SEQUENCE</scope>
    <source>
        <strain evidence="1">M1</strain>
    </source>
</reference>